<organism evidence="1 2">
    <name type="scientific">Caerostris extrusa</name>
    <name type="common">Bark spider</name>
    <name type="synonym">Caerostris bankana</name>
    <dbReference type="NCBI Taxonomy" id="172846"/>
    <lineage>
        <taxon>Eukaryota</taxon>
        <taxon>Metazoa</taxon>
        <taxon>Ecdysozoa</taxon>
        <taxon>Arthropoda</taxon>
        <taxon>Chelicerata</taxon>
        <taxon>Arachnida</taxon>
        <taxon>Araneae</taxon>
        <taxon>Araneomorphae</taxon>
        <taxon>Entelegynae</taxon>
        <taxon>Araneoidea</taxon>
        <taxon>Araneidae</taxon>
        <taxon>Caerostris</taxon>
    </lineage>
</organism>
<sequence>MYKGDRFQDLYKGGRFQEEAQNSKIYANADWEEIQAQVDQVSFEQNRLRIVPGDLSWIGWRVSYCERWIVQWESIIKCSTRKKH</sequence>
<name>A0AAV4QEP8_CAEEX</name>
<comment type="caution">
    <text evidence="1">The sequence shown here is derived from an EMBL/GenBank/DDBJ whole genome shotgun (WGS) entry which is preliminary data.</text>
</comment>
<dbReference type="EMBL" id="BPLR01006081">
    <property type="protein sequence ID" value="GIY07274.1"/>
    <property type="molecule type" value="Genomic_DNA"/>
</dbReference>
<protein>
    <submittedName>
        <fullName evidence="1">Uncharacterized protein</fullName>
    </submittedName>
</protein>
<dbReference type="Proteomes" id="UP001054945">
    <property type="component" value="Unassembled WGS sequence"/>
</dbReference>
<dbReference type="AlphaFoldDB" id="A0AAV4QEP8"/>
<evidence type="ECO:0000313" key="1">
    <source>
        <dbReference type="EMBL" id="GIY07274.1"/>
    </source>
</evidence>
<evidence type="ECO:0000313" key="2">
    <source>
        <dbReference type="Proteomes" id="UP001054945"/>
    </source>
</evidence>
<gene>
    <name evidence="1" type="ORF">CEXT_281081</name>
</gene>
<reference evidence="1 2" key="1">
    <citation type="submission" date="2021-06" db="EMBL/GenBank/DDBJ databases">
        <title>Caerostris extrusa draft genome.</title>
        <authorList>
            <person name="Kono N."/>
            <person name="Arakawa K."/>
        </authorList>
    </citation>
    <scope>NUCLEOTIDE SEQUENCE [LARGE SCALE GENOMIC DNA]</scope>
</reference>
<accession>A0AAV4QEP8</accession>
<proteinExistence type="predicted"/>
<keyword evidence="2" id="KW-1185">Reference proteome</keyword>